<dbReference type="Pfam" id="PF20237">
    <property type="entry name" value="DUF6594"/>
    <property type="match status" value="1"/>
</dbReference>
<dbReference type="InterPro" id="IPR046529">
    <property type="entry name" value="DUF6594"/>
</dbReference>
<feature type="domain" description="DUF6594" evidence="2">
    <location>
        <begin position="74"/>
        <end position="321"/>
    </location>
</feature>
<feature type="transmembrane region" description="Helical" evidence="1">
    <location>
        <begin position="252"/>
        <end position="276"/>
    </location>
</feature>
<organism evidence="3 4">
    <name type="scientific">Apodospora peruviana</name>
    <dbReference type="NCBI Taxonomy" id="516989"/>
    <lineage>
        <taxon>Eukaryota</taxon>
        <taxon>Fungi</taxon>
        <taxon>Dikarya</taxon>
        <taxon>Ascomycota</taxon>
        <taxon>Pezizomycotina</taxon>
        <taxon>Sordariomycetes</taxon>
        <taxon>Sordariomycetidae</taxon>
        <taxon>Sordariales</taxon>
        <taxon>Lasiosphaeriaceae</taxon>
        <taxon>Apodospora</taxon>
    </lineage>
</organism>
<gene>
    <name evidence="3" type="ORF">B0H66DRAFT_163977</name>
</gene>
<reference evidence="3" key="1">
    <citation type="journal article" date="2023" name="Mol. Phylogenet. Evol.">
        <title>Genome-scale phylogeny and comparative genomics of the fungal order Sordariales.</title>
        <authorList>
            <person name="Hensen N."/>
            <person name="Bonometti L."/>
            <person name="Westerberg I."/>
            <person name="Brannstrom I.O."/>
            <person name="Guillou S."/>
            <person name="Cros-Aarteil S."/>
            <person name="Calhoun S."/>
            <person name="Haridas S."/>
            <person name="Kuo A."/>
            <person name="Mondo S."/>
            <person name="Pangilinan J."/>
            <person name="Riley R."/>
            <person name="LaButti K."/>
            <person name="Andreopoulos B."/>
            <person name="Lipzen A."/>
            <person name="Chen C."/>
            <person name="Yan M."/>
            <person name="Daum C."/>
            <person name="Ng V."/>
            <person name="Clum A."/>
            <person name="Steindorff A."/>
            <person name="Ohm R.A."/>
            <person name="Martin F."/>
            <person name="Silar P."/>
            <person name="Natvig D.O."/>
            <person name="Lalanne C."/>
            <person name="Gautier V."/>
            <person name="Ament-Velasquez S.L."/>
            <person name="Kruys A."/>
            <person name="Hutchinson M.I."/>
            <person name="Powell A.J."/>
            <person name="Barry K."/>
            <person name="Miller A.N."/>
            <person name="Grigoriev I.V."/>
            <person name="Debuchy R."/>
            <person name="Gladieux P."/>
            <person name="Hiltunen Thoren M."/>
            <person name="Johannesson H."/>
        </authorList>
    </citation>
    <scope>NUCLEOTIDE SEQUENCE</scope>
    <source>
        <strain evidence="3">CBS 118394</strain>
    </source>
</reference>
<sequence>MAAPAPQTGILGHMSSGTPDLEMQMEAVSQDPPAEHTPLRFADPLKNFRLHKVYEGIPMGWPFLAYQQNDLHNGSIHRRFGPLRQRCLHYDEATLDYYEREILKLDNADAATDVSILRSLSPAQRRASGEDAGQPSRKDVLINEAKALLDEYDRRLLHDRDIRELPRTSRHEHLQMFRGIEQNNILNEETEVYLYPVDDFITTRTERIHEYLEWLVYGQDSWWGKIIKKPFINKNKPDGSNYVYYRKNRLKILPTGMAVSLALTLLLCPMAILYLANLGRGYSALVVFLFGMLFTLILTQLPRIKLETIFLALCAYMAVLVTFLANLQGSQQQQM</sequence>
<evidence type="ECO:0000256" key="1">
    <source>
        <dbReference type="SAM" id="Phobius"/>
    </source>
</evidence>
<dbReference type="PANTHER" id="PTHR34502:SF5">
    <property type="entry name" value="DUF6594 DOMAIN-CONTAINING PROTEIN"/>
    <property type="match status" value="1"/>
</dbReference>
<name>A0AAE0IJY8_9PEZI</name>
<keyword evidence="1" id="KW-1133">Transmembrane helix</keyword>
<keyword evidence="1" id="KW-0812">Transmembrane</keyword>
<feature type="transmembrane region" description="Helical" evidence="1">
    <location>
        <begin position="308"/>
        <end position="327"/>
    </location>
</feature>
<proteinExistence type="predicted"/>
<evidence type="ECO:0000313" key="4">
    <source>
        <dbReference type="Proteomes" id="UP001283341"/>
    </source>
</evidence>
<dbReference type="PANTHER" id="PTHR34502">
    <property type="entry name" value="DUF6594 DOMAIN-CONTAINING PROTEIN-RELATED"/>
    <property type="match status" value="1"/>
</dbReference>
<protein>
    <recommendedName>
        <fullName evidence="2">DUF6594 domain-containing protein</fullName>
    </recommendedName>
</protein>
<keyword evidence="4" id="KW-1185">Reference proteome</keyword>
<feature type="transmembrane region" description="Helical" evidence="1">
    <location>
        <begin position="282"/>
        <end position="301"/>
    </location>
</feature>
<reference evidence="3" key="2">
    <citation type="submission" date="2023-06" db="EMBL/GenBank/DDBJ databases">
        <authorList>
            <consortium name="Lawrence Berkeley National Laboratory"/>
            <person name="Haridas S."/>
            <person name="Hensen N."/>
            <person name="Bonometti L."/>
            <person name="Westerberg I."/>
            <person name="Brannstrom I.O."/>
            <person name="Guillou S."/>
            <person name="Cros-Aarteil S."/>
            <person name="Calhoun S."/>
            <person name="Kuo A."/>
            <person name="Mondo S."/>
            <person name="Pangilinan J."/>
            <person name="Riley R."/>
            <person name="Labutti K."/>
            <person name="Andreopoulos B."/>
            <person name="Lipzen A."/>
            <person name="Chen C."/>
            <person name="Yanf M."/>
            <person name="Daum C."/>
            <person name="Ng V."/>
            <person name="Clum A."/>
            <person name="Steindorff A."/>
            <person name="Ohm R."/>
            <person name="Martin F."/>
            <person name="Silar P."/>
            <person name="Natvig D."/>
            <person name="Lalanne C."/>
            <person name="Gautier V."/>
            <person name="Ament-Velasquez S.L."/>
            <person name="Kruys A."/>
            <person name="Hutchinson M.I."/>
            <person name="Powell A.J."/>
            <person name="Barry K."/>
            <person name="Miller A.N."/>
            <person name="Grigoriev I.V."/>
            <person name="Debuchy R."/>
            <person name="Gladieux P."/>
            <person name="Thoren M.H."/>
            <person name="Johannesson H."/>
        </authorList>
    </citation>
    <scope>NUCLEOTIDE SEQUENCE</scope>
    <source>
        <strain evidence="3">CBS 118394</strain>
    </source>
</reference>
<dbReference type="Proteomes" id="UP001283341">
    <property type="component" value="Unassembled WGS sequence"/>
</dbReference>
<accession>A0AAE0IJY8</accession>
<evidence type="ECO:0000313" key="3">
    <source>
        <dbReference type="EMBL" id="KAK3326548.1"/>
    </source>
</evidence>
<evidence type="ECO:0000259" key="2">
    <source>
        <dbReference type="Pfam" id="PF20237"/>
    </source>
</evidence>
<dbReference type="EMBL" id="JAUEDM010000002">
    <property type="protein sequence ID" value="KAK3326548.1"/>
    <property type="molecule type" value="Genomic_DNA"/>
</dbReference>
<dbReference type="AlphaFoldDB" id="A0AAE0IJY8"/>
<comment type="caution">
    <text evidence="3">The sequence shown here is derived from an EMBL/GenBank/DDBJ whole genome shotgun (WGS) entry which is preliminary data.</text>
</comment>
<keyword evidence="1" id="KW-0472">Membrane</keyword>